<comment type="caution">
    <text evidence="1">The sequence shown here is derived from an EMBL/GenBank/DDBJ whole genome shotgun (WGS) entry which is preliminary data.</text>
</comment>
<keyword evidence="2" id="KW-1185">Reference proteome</keyword>
<protein>
    <submittedName>
        <fullName evidence="1">Uncharacterized protein</fullName>
    </submittedName>
</protein>
<reference evidence="1" key="1">
    <citation type="submission" date="2023-04" db="EMBL/GenBank/DDBJ databases">
        <title>A chromosome-level genome assembly of the parasitoid wasp Eretmocerus hayati.</title>
        <authorList>
            <person name="Zhong Y."/>
            <person name="Liu S."/>
            <person name="Liu Y."/>
        </authorList>
    </citation>
    <scope>NUCLEOTIDE SEQUENCE</scope>
    <source>
        <strain evidence="1">ZJU_SS_LIU_2023</strain>
    </source>
</reference>
<dbReference type="EMBL" id="CM056741">
    <property type="protein sequence ID" value="KAJ8683304.1"/>
    <property type="molecule type" value="Genomic_DNA"/>
</dbReference>
<accession>A0ACC2PI80</accession>
<organism evidence="1 2">
    <name type="scientific">Eretmocerus hayati</name>
    <dbReference type="NCBI Taxonomy" id="131215"/>
    <lineage>
        <taxon>Eukaryota</taxon>
        <taxon>Metazoa</taxon>
        <taxon>Ecdysozoa</taxon>
        <taxon>Arthropoda</taxon>
        <taxon>Hexapoda</taxon>
        <taxon>Insecta</taxon>
        <taxon>Pterygota</taxon>
        <taxon>Neoptera</taxon>
        <taxon>Endopterygota</taxon>
        <taxon>Hymenoptera</taxon>
        <taxon>Apocrita</taxon>
        <taxon>Proctotrupomorpha</taxon>
        <taxon>Chalcidoidea</taxon>
        <taxon>Aphelinidae</taxon>
        <taxon>Aphelininae</taxon>
        <taxon>Eretmocerus</taxon>
    </lineage>
</organism>
<name>A0ACC2PI80_9HYME</name>
<evidence type="ECO:0000313" key="1">
    <source>
        <dbReference type="EMBL" id="KAJ8683304.1"/>
    </source>
</evidence>
<evidence type="ECO:0000313" key="2">
    <source>
        <dbReference type="Proteomes" id="UP001239111"/>
    </source>
</evidence>
<sequence length="100" mass="11611">MGEELRGKKIEDREDAGKEESMEWDQRERSKKKPPVRCRSLDQTRRFELNGLLMLPQQALSARSFAKIDSKIDPISYVFEAWKLVSNCLRGKKHARGDCS</sequence>
<gene>
    <name evidence="1" type="ORF">QAD02_019096</name>
</gene>
<proteinExistence type="predicted"/>
<dbReference type="Proteomes" id="UP001239111">
    <property type="component" value="Chromosome 1"/>
</dbReference>